<reference evidence="2 3" key="1">
    <citation type="journal article" date="2007" name="Proc. Natl. Acad. Sci. U.S.A.">
        <title>The tiny eukaryote Ostreococcus provides genomic insights into the paradox of plankton speciation.</title>
        <authorList>
            <person name="Palenik B."/>
            <person name="Grimwood J."/>
            <person name="Aerts A."/>
            <person name="Rouze P."/>
            <person name="Salamov A."/>
            <person name="Putnam N."/>
            <person name="Dupont C."/>
            <person name="Jorgensen R."/>
            <person name="Derelle E."/>
            <person name="Rombauts S."/>
            <person name="Zhou K."/>
            <person name="Otillar R."/>
            <person name="Merchant S.S."/>
            <person name="Podell S."/>
            <person name="Gaasterland T."/>
            <person name="Napoli C."/>
            <person name="Gendler K."/>
            <person name="Manuell A."/>
            <person name="Tai V."/>
            <person name="Vallon O."/>
            <person name="Piganeau G."/>
            <person name="Jancek S."/>
            <person name="Heijde M."/>
            <person name="Jabbari K."/>
            <person name="Bowler C."/>
            <person name="Lohr M."/>
            <person name="Robbens S."/>
            <person name="Werner G."/>
            <person name="Dubchak I."/>
            <person name="Pazour G.J."/>
            <person name="Ren Q."/>
            <person name="Paulsen I."/>
            <person name="Delwiche C."/>
            <person name="Schmutz J."/>
            <person name="Rokhsar D."/>
            <person name="Van de Peer Y."/>
            <person name="Moreau H."/>
            <person name="Grigoriev I.V."/>
        </authorList>
    </citation>
    <scope>NUCLEOTIDE SEQUENCE [LARGE SCALE GENOMIC DNA]</scope>
    <source>
        <strain evidence="2 3">CCE9901</strain>
    </source>
</reference>
<evidence type="ECO:0000313" key="2">
    <source>
        <dbReference type="EMBL" id="ABO98019.1"/>
    </source>
</evidence>
<evidence type="ECO:0000313" key="3">
    <source>
        <dbReference type="Proteomes" id="UP000001568"/>
    </source>
</evidence>
<dbReference type="OMA" id="SCKGCYM"/>
<sequence length="333" mass="37507">MTVMQVMMQPFGIMNALRGKISVPISATAALAAALTAPKSTALYSFCGELTMSQSNSRHSRHFAEWWTLLVSSFMMFFSVTCFVLLETGRYEGIRAVFDTKPWQNAAPLLEDSDELTKAESKLMCPFTGQEGSGTCPICHSIVSHNGYYHGDPPILHTVVGDSILEHRLAMQASEIDDKPRLARVQLDNFIKYRGNFLFATISPSCKGCYMKAWCWTVGYRMVWQSTILGFNTMLCSHLFGEEVLLFDLKSMLLCLSMFFSISTVCMLLSLLATAVVFIREHTFMHTAEVPKFVTQDMGVVEVLLRIMADPRARYGVNPSKTYWSWLWTVKKA</sequence>
<dbReference type="EMBL" id="CP000589">
    <property type="protein sequence ID" value="ABO98019.1"/>
    <property type="molecule type" value="Genomic_DNA"/>
</dbReference>
<feature type="transmembrane region" description="Helical" evidence="1">
    <location>
        <begin position="252"/>
        <end position="279"/>
    </location>
</feature>
<dbReference type="OrthoDB" id="496232at2759"/>
<proteinExistence type="predicted"/>
<dbReference type="Proteomes" id="UP000001568">
    <property type="component" value="Chromosome 9"/>
</dbReference>
<organism evidence="2 3">
    <name type="scientific">Ostreococcus lucimarinus (strain CCE9901)</name>
    <dbReference type="NCBI Taxonomy" id="436017"/>
    <lineage>
        <taxon>Eukaryota</taxon>
        <taxon>Viridiplantae</taxon>
        <taxon>Chlorophyta</taxon>
        <taxon>Mamiellophyceae</taxon>
        <taxon>Mamiellales</taxon>
        <taxon>Bathycoccaceae</taxon>
        <taxon>Ostreococcus</taxon>
    </lineage>
</organism>
<evidence type="ECO:0000256" key="1">
    <source>
        <dbReference type="SAM" id="Phobius"/>
    </source>
</evidence>
<feature type="transmembrane region" description="Helical" evidence="1">
    <location>
        <begin position="222"/>
        <end position="240"/>
    </location>
</feature>
<keyword evidence="1" id="KW-0472">Membrane</keyword>
<name>A4S2C2_OSTLU</name>
<dbReference type="HOGENOM" id="CLU_797747_0_0_1"/>
<dbReference type="Gramene" id="ABO98019">
    <property type="protein sequence ID" value="ABO98019"/>
    <property type="gene ID" value="OSTLU_16696"/>
</dbReference>
<dbReference type="GeneID" id="5003540"/>
<keyword evidence="1" id="KW-1133">Transmembrane helix</keyword>
<dbReference type="KEGG" id="olu:OSTLU_16696"/>
<keyword evidence="1" id="KW-0812">Transmembrane</keyword>
<dbReference type="eggNOG" id="ENOG502SXIS">
    <property type="taxonomic scope" value="Eukaryota"/>
</dbReference>
<dbReference type="RefSeq" id="XP_001419726.1">
    <property type="nucleotide sequence ID" value="XM_001419689.1"/>
</dbReference>
<dbReference type="AlphaFoldDB" id="A4S2C2"/>
<gene>
    <name evidence="2" type="ORF">OSTLU_16696</name>
</gene>
<accession>A4S2C2</accession>
<feature type="transmembrane region" description="Helical" evidence="1">
    <location>
        <begin position="66"/>
        <end position="86"/>
    </location>
</feature>
<keyword evidence="3" id="KW-1185">Reference proteome</keyword>
<protein>
    <submittedName>
        <fullName evidence="2">Uncharacterized protein</fullName>
    </submittedName>
</protein>